<evidence type="ECO:0000256" key="1">
    <source>
        <dbReference type="ARBA" id="ARBA00004418"/>
    </source>
</evidence>
<keyword evidence="4" id="KW-0574">Periplasm</keyword>
<keyword evidence="3 5" id="KW-0732">Signal</keyword>
<dbReference type="CDD" id="cd16327">
    <property type="entry name" value="RseB"/>
    <property type="match status" value="1"/>
</dbReference>
<protein>
    <submittedName>
        <fullName evidence="8">MucB/RseB C-terminal domain-containing protein</fullName>
    </submittedName>
</protein>
<comment type="subcellular location">
    <subcellularLocation>
        <location evidence="1">Periplasm</location>
    </subcellularLocation>
</comment>
<dbReference type="Gene3D" id="2.50.20.10">
    <property type="entry name" value="Lipoprotein localisation LolA/LolB/LppX"/>
    <property type="match status" value="1"/>
</dbReference>
<dbReference type="PANTHER" id="PTHR38782">
    <property type="match status" value="1"/>
</dbReference>
<dbReference type="EMBL" id="JBAKAZ010000026">
    <property type="protein sequence ID" value="MEL0629608.1"/>
    <property type="molecule type" value="Genomic_DNA"/>
</dbReference>
<comment type="similarity">
    <text evidence="2">Belongs to the RseB family.</text>
</comment>
<dbReference type="Pfam" id="PF17188">
    <property type="entry name" value="MucB_RseB_C"/>
    <property type="match status" value="1"/>
</dbReference>
<evidence type="ECO:0000259" key="7">
    <source>
        <dbReference type="Pfam" id="PF17188"/>
    </source>
</evidence>
<dbReference type="PANTHER" id="PTHR38782:SF1">
    <property type="entry name" value="SIGMA-E FACTOR REGULATORY PROTEIN RSEB"/>
    <property type="match status" value="1"/>
</dbReference>
<dbReference type="InterPro" id="IPR033436">
    <property type="entry name" value="MucB/RseB_C"/>
</dbReference>
<dbReference type="PIRSF" id="PIRSF005427">
    <property type="entry name" value="RseB"/>
    <property type="match status" value="1"/>
</dbReference>
<evidence type="ECO:0000313" key="8">
    <source>
        <dbReference type="EMBL" id="MEL0629608.1"/>
    </source>
</evidence>
<feature type="signal peptide" evidence="5">
    <location>
        <begin position="1"/>
        <end position="24"/>
    </location>
</feature>
<gene>
    <name evidence="8" type="ORF">V6256_08300</name>
</gene>
<proteinExistence type="inferred from homology"/>
<keyword evidence="9" id="KW-1185">Reference proteome</keyword>
<reference evidence="8 9" key="1">
    <citation type="submission" date="2024-02" db="EMBL/GenBank/DDBJ databases">
        <title>Bacteria isolated from the canopy kelp, Nereocystis luetkeana.</title>
        <authorList>
            <person name="Pfister C.A."/>
            <person name="Younker I.T."/>
            <person name="Light S.H."/>
        </authorList>
    </citation>
    <scope>NUCLEOTIDE SEQUENCE [LARGE SCALE GENOMIC DNA]</scope>
    <source>
        <strain evidence="8 9">TI.1.05</strain>
    </source>
</reference>
<dbReference type="InterPro" id="IPR038484">
    <property type="entry name" value="MucB/RseB_C_sf"/>
</dbReference>
<dbReference type="RefSeq" id="WP_341597676.1">
    <property type="nucleotide sequence ID" value="NZ_JBAKAZ010000026.1"/>
</dbReference>
<feature type="domain" description="MucB/RseB C-terminal" evidence="7">
    <location>
        <begin position="233"/>
        <end position="330"/>
    </location>
</feature>
<evidence type="ECO:0000256" key="4">
    <source>
        <dbReference type="ARBA" id="ARBA00022764"/>
    </source>
</evidence>
<dbReference type="InterPro" id="IPR033434">
    <property type="entry name" value="MucB/RseB_N"/>
</dbReference>
<evidence type="ECO:0000259" key="6">
    <source>
        <dbReference type="Pfam" id="PF03888"/>
    </source>
</evidence>
<name>A0ABU9GQK6_9GAMM</name>
<dbReference type="Gene3D" id="3.30.200.100">
    <property type="entry name" value="MucB/RseB, C-terminal domain"/>
    <property type="match status" value="1"/>
</dbReference>
<accession>A0ABU9GQK6</accession>
<comment type="caution">
    <text evidence="8">The sequence shown here is derived from an EMBL/GenBank/DDBJ whole genome shotgun (WGS) entry which is preliminary data.</text>
</comment>
<dbReference type="Pfam" id="PF03888">
    <property type="entry name" value="MucB_RseB"/>
    <property type="match status" value="1"/>
</dbReference>
<dbReference type="InterPro" id="IPR005588">
    <property type="entry name" value="MucB_RseB"/>
</dbReference>
<feature type="domain" description="MucB/RseB N-terminal" evidence="6">
    <location>
        <begin position="42"/>
        <end position="210"/>
    </location>
</feature>
<evidence type="ECO:0000256" key="3">
    <source>
        <dbReference type="ARBA" id="ARBA00022729"/>
    </source>
</evidence>
<sequence length="333" mass="37861">MKCRLFLVALCSLMSLLVAPKLIASTEIVSTEEVDSQTQETAISYLNKMKQAYTQLNYELVYLNTAQNQIEPKRLIHGVVDGKRIAYFSFLNGAMRETLQFDGKISFYQQGNQAYSFATQRDQSIFANIANFDFVKGNKSYEYIVIGKGRIAGKKAIAIRMVSKDNYRYSYIVWLDLNSYLPLRLDVINKSNLILEQTMVVSLITSDQINPWLKQLSTQTKPEVLHLVTATAKVAQWDVDWLPKGFEIVKGDQHKLMMHDTDPVSYIMLDDGISLVSIYISNVKTRLAEQQRVIKRGGTLIYTKQQDNVEVNIIGQIPLETAERIAASIKPVR</sequence>
<dbReference type="Proteomes" id="UP001369082">
    <property type="component" value="Unassembled WGS sequence"/>
</dbReference>
<organism evidence="8 9">
    <name type="scientific">Psychromonas aquatilis</name>
    <dbReference type="NCBI Taxonomy" id="2005072"/>
    <lineage>
        <taxon>Bacteria</taxon>
        <taxon>Pseudomonadati</taxon>
        <taxon>Pseudomonadota</taxon>
        <taxon>Gammaproteobacteria</taxon>
        <taxon>Alteromonadales</taxon>
        <taxon>Psychromonadaceae</taxon>
        <taxon>Psychromonas</taxon>
    </lineage>
</organism>
<evidence type="ECO:0000256" key="5">
    <source>
        <dbReference type="SAM" id="SignalP"/>
    </source>
</evidence>
<evidence type="ECO:0000313" key="9">
    <source>
        <dbReference type="Proteomes" id="UP001369082"/>
    </source>
</evidence>
<evidence type="ECO:0000256" key="2">
    <source>
        <dbReference type="ARBA" id="ARBA00008150"/>
    </source>
</evidence>
<feature type="chain" id="PRO_5045688131" evidence="5">
    <location>
        <begin position="25"/>
        <end position="333"/>
    </location>
</feature>